<dbReference type="PANTHER" id="PTHR11544">
    <property type="entry name" value="COLD SHOCK DOMAIN CONTAINING PROTEINS"/>
    <property type="match status" value="1"/>
</dbReference>
<sequence length="330" mass="35379">MTAEVAQSAEAQPNVPERKKFDILKVIVENVTGTVKWFSVRRHYGFIQRDDNKEDVFVHRTAITASRSRYPTLKNGESVEFSVVETASGVNAASVTGPNGRQVQGVRFFRRPKPLDGGDGQPKLNGATQAGGDVEGTRQRGGPRRMRRGRRPFRPNQNAMGDGENVGGEQGEELGGGLEGSRVPRQRPRRFRGGGRGRGSQRSTGTRQQMNGEDGAAVNGEEGGVSRQQQGGPRRGGGGRFRRSGGSGRMRRGGGAASGRDSEGQVENSATEEHTEDLEKKVQEMTLETKNEVSEKPKEAAAAEQQTDMEGSAAVEGVSTTITETAGASN</sequence>
<gene>
    <name evidence="3" type="ORF">TTAC_LOCUS7817</name>
</gene>
<keyword evidence="4" id="KW-1185">Reference proteome</keyword>
<dbReference type="PROSITE" id="PS00352">
    <property type="entry name" value="CSD_1"/>
    <property type="match status" value="1"/>
</dbReference>
<organism evidence="5">
    <name type="scientific">Hydatigena taeniaeformis</name>
    <name type="common">Feline tapeworm</name>
    <name type="synonym">Taenia taeniaeformis</name>
    <dbReference type="NCBI Taxonomy" id="6205"/>
    <lineage>
        <taxon>Eukaryota</taxon>
        <taxon>Metazoa</taxon>
        <taxon>Spiralia</taxon>
        <taxon>Lophotrochozoa</taxon>
        <taxon>Platyhelminthes</taxon>
        <taxon>Cestoda</taxon>
        <taxon>Eucestoda</taxon>
        <taxon>Cyclophyllidea</taxon>
        <taxon>Taeniidae</taxon>
        <taxon>Hydatigera</taxon>
    </lineage>
</organism>
<dbReference type="SMART" id="SM00357">
    <property type="entry name" value="CSP"/>
    <property type="match status" value="1"/>
</dbReference>
<protein>
    <submittedName>
        <fullName evidence="5">CSD_1 domain-containing protein</fullName>
    </submittedName>
</protein>
<feature type="compositionally biased region" description="Gly residues" evidence="1">
    <location>
        <begin position="164"/>
        <end position="179"/>
    </location>
</feature>
<dbReference type="PROSITE" id="PS51857">
    <property type="entry name" value="CSD_2"/>
    <property type="match status" value="1"/>
</dbReference>
<proteinExistence type="predicted"/>
<dbReference type="EMBL" id="UYWX01020408">
    <property type="protein sequence ID" value="VDM32278.1"/>
    <property type="molecule type" value="Genomic_DNA"/>
</dbReference>
<dbReference type="Proteomes" id="UP000274429">
    <property type="component" value="Unassembled WGS sequence"/>
</dbReference>
<dbReference type="CDD" id="cd04458">
    <property type="entry name" value="CSP_CDS"/>
    <property type="match status" value="1"/>
</dbReference>
<reference evidence="3 4" key="2">
    <citation type="submission" date="2018-11" db="EMBL/GenBank/DDBJ databases">
        <authorList>
            <consortium name="Pathogen Informatics"/>
        </authorList>
    </citation>
    <scope>NUCLEOTIDE SEQUENCE [LARGE SCALE GENOMIC DNA]</scope>
</reference>
<feature type="region of interest" description="Disordered" evidence="1">
    <location>
        <begin position="110"/>
        <end position="330"/>
    </location>
</feature>
<dbReference type="InterPro" id="IPR019844">
    <property type="entry name" value="CSD_CS"/>
</dbReference>
<dbReference type="AlphaFoldDB" id="A0A0R3X3B6"/>
<evidence type="ECO:0000313" key="4">
    <source>
        <dbReference type="Proteomes" id="UP000274429"/>
    </source>
</evidence>
<feature type="compositionally biased region" description="Gly residues" evidence="1">
    <location>
        <begin position="233"/>
        <end position="257"/>
    </location>
</feature>
<dbReference type="Pfam" id="PF00313">
    <property type="entry name" value="CSD"/>
    <property type="match status" value="1"/>
</dbReference>
<evidence type="ECO:0000313" key="5">
    <source>
        <dbReference type="WBParaSite" id="TTAC_0000783201-mRNA-1"/>
    </source>
</evidence>
<feature type="compositionally biased region" description="Basic residues" evidence="1">
    <location>
        <begin position="141"/>
        <end position="153"/>
    </location>
</feature>
<feature type="domain" description="CSD" evidence="2">
    <location>
        <begin position="30"/>
        <end position="97"/>
    </location>
</feature>
<dbReference type="OrthoDB" id="203339at2759"/>
<evidence type="ECO:0000256" key="1">
    <source>
        <dbReference type="SAM" id="MobiDB-lite"/>
    </source>
</evidence>
<dbReference type="SUPFAM" id="SSF50249">
    <property type="entry name" value="Nucleic acid-binding proteins"/>
    <property type="match status" value="1"/>
</dbReference>
<accession>A0A0R3X3B6</accession>
<dbReference type="GO" id="GO:0003676">
    <property type="term" value="F:nucleic acid binding"/>
    <property type="evidence" value="ECO:0007669"/>
    <property type="project" value="InterPro"/>
</dbReference>
<feature type="compositionally biased region" description="Low complexity" evidence="1">
    <location>
        <begin position="200"/>
        <end position="209"/>
    </location>
</feature>
<dbReference type="InterPro" id="IPR012340">
    <property type="entry name" value="NA-bd_OB-fold"/>
</dbReference>
<dbReference type="InterPro" id="IPR002059">
    <property type="entry name" value="CSP_DNA-bd"/>
</dbReference>
<dbReference type="PRINTS" id="PR00050">
    <property type="entry name" value="COLDSHOCK"/>
</dbReference>
<dbReference type="InterPro" id="IPR011129">
    <property type="entry name" value="CSD"/>
</dbReference>
<feature type="compositionally biased region" description="Basic residues" evidence="1">
    <location>
        <begin position="184"/>
        <end position="195"/>
    </location>
</feature>
<dbReference type="STRING" id="6205.A0A0R3X3B6"/>
<reference evidence="5" key="1">
    <citation type="submission" date="2017-02" db="UniProtKB">
        <authorList>
            <consortium name="WormBaseParasite"/>
        </authorList>
    </citation>
    <scope>IDENTIFICATION</scope>
</reference>
<feature type="compositionally biased region" description="Basic and acidic residues" evidence="1">
    <location>
        <begin position="271"/>
        <end position="301"/>
    </location>
</feature>
<dbReference type="Gene3D" id="2.40.50.140">
    <property type="entry name" value="Nucleic acid-binding proteins"/>
    <property type="match status" value="1"/>
</dbReference>
<dbReference type="WBParaSite" id="TTAC_0000783201-mRNA-1">
    <property type="protein sequence ID" value="TTAC_0000783201-mRNA-1"/>
    <property type="gene ID" value="TTAC_0000783201"/>
</dbReference>
<feature type="compositionally biased region" description="Polar residues" evidence="1">
    <location>
        <begin position="318"/>
        <end position="330"/>
    </location>
</feature>
<evidence type="ECO:0000259" key="2">
    <source>
        <dbReference type="PROSITE" id="PS51857"/>
    </source>
</evidence>
<evidence type="ECO:0000313" key="3">
    <source>
        <dbReference type="EMBL" id="VDM32278.1"/>
    </source>
</evidence>
<dbReference type="InterPro" id="IPR050181">
    <property type="entry name" value="Cold_shock_domain"/>
</dbReference>
<name>A0A0R3X3B6_HYDTA</name>